<feature type="compositionally biased region" description="Polar residues" evidence="7">
    <location>
        <begin position="85"/>
        <end position="114"/>
    </location>
</feature>
<keyword evidence="4" id="KW-0238">DNA-binding</keyword>
<protein>
    <submittedName>
        <fullName evidence="9">Fungal-specific transcription factor domain-containing protein</fullName>
    </submittedName>
</protein>
<dbReference type="InterPro" id="IPR036864">
    <property type="entry name" value="Zn2-C6_fun-type_DNA-bd_sf"/>
</dbReference>
<feature type="compositionally biased region" description="Low complexity" evidence="7">
    <location>
        <begin position="131"/>
        <end position="144"/>
    </location>
</feature>
<keyword evidence="10" id="KW-1185">Reference proteome</keyword>
<evidence type="ECO:0000256" key="7">
    <source>
        <dbReference type="SAM" id="MobiDB-lite"/>
    </source>
</evidence>
<evidence type="ECO:0000313" key="10">
    <source>
        <dbReference type="Proteomes" id="UP000807306"/>
    </source>
</evidence>
<dbReference type="Pfam" id="PF00172">
    <property type="entry name" value="Zn_clus"/>
    <property type="match status" value="1"/>
</dbReference>
<evidence type="ECO:0000256" key="5">
    <source>
        <dbReference type="ARBA" id="ARBA00023163"/>
    </source>
</evidence>
<feature type="region of interest" description="Disordered" evidence="7">
    <location>
        <begin position="56"/>
        <end position="192"/>
    </location>
</feature>
<dbReference type="GO" id="GO:0000976">
    <property type="term" value="F:transcription cis-regulatory region binding"/>
    <property type="evidence" value="ECO:0007669"/>
    <property type="project" value="TreeGrafter"/>
</dbReference>
<dbReference type="Gene3D" id="4.10.240.10">
    <property type="entry name" value="Zn(2)-C6 fungal-type DNA-binding domain"/>
    <property type="match status" value="1"/>
</dbReference>
<feature type="compositionally biased region" description="Polar residues" evidence="7">
    <location>
        <begin position="670"/>
        <end position="684"/>
    </location>
</feature>
<feature type="compositionally biased region" description="Low complexity" evidence="7">
    <location>
        <begin position="158"/>
        <end position="172"/>
    </location>
</feature>
<dbReference type="GO" id="GO:0000981">
    <property type="term" value="F:DNA-binding transcription factor activity, RNA polymerase II-specific"/>
    <property type="evidence" value="ECO:0007669"/>
    <property type="project" value="InterPro"/>
</dbReference>
<dbReference type="SMART" id="SM00066">
    <property type="entry name" value="GAL4"/>
    <property type="match status" value="1"/>
</dbReference>
<feature type="region of interest" description="Disordered" evidence="7">
    <location>
        <begin position="1"/>
        <end position="20"/>
    </location>
</feature>
<evidence type="ECO:0000256" key="1">
    <source>
        <dbReference type="ARBA" id="ARBA00004123"/>
    </source>
</evidence>
<dbReference type="GO" id="GO:0008270">
    <property type="term" value="F:zinc ion binding"/>
    <property type="evidence" value="ECO:0007669"/>
    <property type="project" value="InterPro"/>
</dbReference>
<proteinExistence type="predicted"/>
<reference evidence="9" key="1">
    <citation type="submission" date="2020-11" db="EMBL/GenBank/DDBJ databases">
        <authorList>
            <consortium name="DOE Joint Genome Institute"/>
            <person name="Ahrendt S."/>
            <person name="Riley R."/>
            <person name="Andreopoulos W."/>
            <person name="Labutti K."/>
            <person name="Pangilinan J."/>
            <person name="Ruiz-Duenas F.J."/>
            <person name="Barrasa J.M."/>
            <person name="Sanchez-Garcia M."/>
            <person name="Camarero S."/>
            <person name="Miyauchi S."/>
            <person name="Serrano A."/>
            <person name="Linde D."/>
            <person name="Babiker R."/>
            <person name="Drula E."/>
            <person name="Ayuso-Fernandez I."/>
            <person name="Pacheco R."/>
            <person name="Padilla G."/>
            <person name="Ferreira P."/>
            <person name="Barriuso J."/>
            <person name="Kellner H."/>
            <person name="Castanera R."/>
            <person name="Alfaro M."/>
            <person name="Ramirez L."/>
            <person name="Pisabarro A.G."/>
            <person name="Kuo A."/>
            <person name="Tritt A."/>
            <person name="Lipzen A."/>
            <person name="He G."/>
            <person name="Yan M."/>
            <person name="Ng V."/>
            <person name="Cullen D."/>
            <person name="Martin F."/>
            <person name="Rosso M.-N."/>
            <person name="Henrissat B."/>
            <person name="Hibbett D."/>
            <person name="Martinez A.T."/>
            <person name="Grigoriev I.V."/>
        </authorList>
    </citation>
    <scope>NUCLEOTIDE SEQUENCE</scope>
    <source>
        <strain evidence="9">CBS 506.95</strain>
    </source>
</reference>
<keyword evidence="6" id="KW-0539">Nucleus</keyword>
<feature type="compositionally biased region" description="Polar residues" evidence="7">
    <location>
        <begin position="228"/>
        <end position="244"/>
    </location>
</feature>
<feature type="domain" description="Zn(2)-C6 fungal-type" evidence="8">
    <location>
        <begin position="23"/>
        <end position="56"/>
    </location>
</feature>
<feature type="region of interest" description="Disordered" evidence="7">
    <location>
        <begin position="658"/>
        <end position="718"/>
    </location>
</feature>
<dbReference type="SUPFAM" id="SSF57701">
    <property type="entry name" value="Zn2/Cys6 DNA-binding domain"/>
    <property type="match status" value="1"/>
</dbReference>
<organism evidence="9 10">
    <name type="scientific">Crepidotus variabilis</name>
    <dbReference type="NCBI Taxonomy" id="179855"/>
    <lineage>
        <taxon>Eukaryota</taxon>
        <taxon>Fungi</taxon>
        <taxon>Dikarya</taxon>
        <taxon>Basidiomycota</taxon>
        <taxon>Agaricomycotina</taxon>
        <taxon>Agaricomycetes</taxon>
        <taxon>Agaricomycetidae</taxon>
        <taxon>Agaricales</taxon>
        <taxon>Agaricineae</taxon>
        <taxon>Crepidotaceae</taxon>
        <taxon>Crepidotus</taxon>
    </lineage>
</organism>
<accession>A0A9P6EP57</accession>
<keyword evidence="3" id="KW-0805">Transcription regulation</keyword>
<keyword evidence="2" id="KW-0479">Metal-binding</keyword>
<dbReference type="OrthoDB" id="3163292at2759"/>
<feature type="compositionally biased region" description="Pro residues" evidence="7">
    <location>
        <begin position="145"/>
        <end position="157"/>
    </location>
</feature>
<evidence type="ECO:0000259" key="8">
    <source>
        <dbReference type="PROSITE" id="PS50048"/>
    </source>
</evidence>
<gene>
    <name evidence="9" type="ORF">CPB83DRAFT_847856</name>
</gene>
<dbReference type="InterPro" id="IPR051089">
    <property type="entry name" value="prtT"/>
</dbReference>
<dbReference type="AlphaFoldDB" id="A0A9P6EP57"/>
<dbReference type="CDD" id="cd00067">
    <property type="entry name" value="GAL4"/>
    <property type="match status" value="1"/>
</dbReference>
<dbReference type="Pfam" id="PF04082">
    <property type="entry name" value="Fungal_trans"/>
    <property type="match status" value="1"/>
</dbReference>
<feature type="compositionally biased region" description="Acidic residues" evidence="7">
    <location>
        <begin position="182"/>
        <end position="191"/>
    </location>
</feature>
<feature type="region of interest" description="Disordered" evidence="7">
    <location>
        <begin position="790"/>
        <end position="836"/>
    </location>
</feature>
<comment type="subcellular location">
    <subcellularLocation>
        <location evidence="1">Nucleus</location>
    </subcellularLocation>
</comment>
<dbReference type="PROSITE" id="PS00463">
    <property type="entry name" value="ZN2_CY6_FUNGAL_1"/>
    <property type="match status" value="1"/>
</dbReference>
<evidence type="ECO:0000256" key="4">
    <source>
        <dbReference type="ARBA" id="ARBA00023125"/>
    </source>
</evidence>
<dbReference type="PROSITE" id="PS50048">
    <property type="entry name" value="ZN2_CY6_FUNGAL_2"/>
    <property type="match status" value="1"/>
</dbReference>
<dbReference type="PANTHER" id="PTHR31845:SF19">
    <property type="entry name" value="TRANSCRIPTION FACTOR DOMAIN-CONTAINING PROTEIN"/>
    <property type="match status" value="1"/>
</dbReference>
<evidence type="ECO:0000313" key="9">
    <source>
        <dbReference type="EMBL" id="KAF9532438.1"/>
    </source>
</evidence>
<dbReference type="EMBL" id="MU157832">
    <property type="protein sequence ID" value="KAF9532438.1"/>
    <property type="molecule type" value="Genomic_DNA"/>
</dbReference>
<evidence type="ECO:0000256" key="6">
    <source>
        <dbReference type="ARBA" id="ARBA00023242"/>
    </source>
</evidence>
<comment type="caution">
    <text evidence="9">The sequence shown here is derived from an EMBL/GenBank/DDBJ whole genome shotgun (WGS) entry which is preliminary data.</text>
</comment>
<dbReference type="InterPro" id="IPR007219">
    <property type="entry name" value="XnlR_reg_dom"/>
</dbReference>
<sequence>MDPQLDSSPDPKSKPPVVRGARACTVCRAAKMKCVGAEDGQRQCQRCKRANVECIFEKHRRGRKPGSKLSEASKMLRRLEKGLNTAKSKSQPSESTSPFQDDEMSTSPQLQTMTYPPPASAPPLPAPPPSSQSTYTSTSTYAAPEQPPPPPPPPPPSQSYSSYASTSAYATPVPGPSRPMYADDDDDDQDRMDDAFIPAKLIKQESQRNSFFRTILNPEEAPSHIPRRSNSFTPPQTSSNSVSGLSDPITAGWITEAEAKTMFDAIFLRLNPFINLFDPALHTVAYIRSKSSFLLTVLVMAGCKFFKAERYKQCQKLVNEFAMRAFIESWKSVEVVQAFACMTYWKEPDDTRTWMFIGYACRMAVDLKLNRFVPNPPAQETDFQRMERRNRERTYLILFVHDRALSMQCNKQWMLPECPLVRNSGNWHEKGGTVVRPEDVIVAAQVSLRRIAAETEEIFHASKHNGNHNADINYEFVLTNCNNRLTEWDNQWQEQIKKANGGESFHQYFLIFFRLYVRIFLNSFAIQASMPFGNSRLPNLYALSACIGSALGCLRIASEEFREIHMLRYGQDSIATMTAYAALTLLKLLRDPHTKDHMAPVDDKQIHALILKTVEAYQDASATSPHLHLSISATFHSRFLRNLILEDIKLYKQPEIERSDDSMPVDTRVPQASPTAEPSVSSKGYPTPTHRVIEPAQHPYPYQTPPNAAHTSGPAGYSMEGAQVRTAAVTSPTPGAQAIHYPNGYMPMPQHATELDAHYWKNMFLELGFGENADQSMQAFASRHTIPSYMDQSPQHQTPHHPAPYPTHNHHQSITAPTPAQYHHSMHATAQQPYGH</sequence>
<dbReference type="PANTHER" id="PTHR31845">
    <property type="entry name" value="FINGER DOMAIN PROTEIN, PUTATIVE-RELATED"/>
    <property type="match status" value="1"/>
</dbReference>
<dbReference type="GO" id="GO:0006351">
    <property type="term" value="P:DNA-templated transcription"/>
    <property type="evidence" value="ECO:0007669"/>
    <property type="project" value="InterPro"/>
</dbReference>
<evidence type="ECO:0000256" key="2">
    <source>
        <dbReference type="ARBA" id="ARBA00022723"/>
    </source>
</evidence>
<keyword evidence="5" id="KW-0804">Transcription</keyword>
<feature type="compositionally biased region" description="Pro residues" evidence="7">
    <location>
        <begin position="115"/>
        <end position="130"/>
    </location>
</feature>
<name>A0A9P6EP57_9AGAR</name>
<evidence type="ECO:0000256" key="3">
    <source>
        <dbReference type="ARBA" id="ARBA00023015"/>
    </source>
</evidence>
<dbReference type="GO" id="GO:0005634">
    <property type="term" value="C:nucleus"/>
    <property type="evidence" value="ECO:0007669"/>
    <property type="project" value="UniProtKB-SubCell"/>
</dbReference>
<feature type="compositionally biased region" description="Low complexity" evidence="7">
    <location>
        <begin position="1"/>
        <end position="10"/>
    </location>
</feature>
<dbReference type="InterPro" id="IPR001138">
    <property type="entry name" value="Zn2Cys6_DnaBD"/>
</dbReference>
<feature type="region of interest" description="Disordered" evidence="7">
    <location>
        <begin position="218"/>
        <end position="244"/>
    </location>
</feature>
<dbReference type="CDD" id="cd12148">
    <property type="entry name" value="fungal_TF_MHR"/>
    <property type="match status" value="1"/>
</dbReference>
<dbReference type="Proteomes" id="UP000807306">
    <property type="component" value="Unassembled WGS sequence"/>
</dbReference>